<dbReference type="GO" id="GO:0009277">
    <property type="term" value="C:fungal-type cell wall"/>
    <property type="evidence" value="ECO:0007669"/>
    <property type="project" value="TreeGrafter"/>
</dbReference>
<organism evidence="2 3">
    <name type="scientific">Lophiostoma macrostomum CBS 122681</name>
    <dbReference type="NCBI Taxonomy" id="1314788"/>
    <lineage>
        <taxon>Eukaryota</taxon>
        <taxon>Fungi</taxon>
        <taxon>Dikarya</taxon>
        <taxon>Ascomycota</taxon>
        <taxon>Pezizomycotina</taxon>
        <taxon>Dothideomycetes</taxon>
        <taxon>Pleosporomycetidae</taxon>
        <taxon>Pleosporales</taxon>
        <taxon>Lophiostomataceae</taxon>
        <taxon>Lophiostoma</taxon>
    </lineage>
</organism>
<protein>
    <submittedName>
        <fullName evidence="2">3-phytase B</fullName>
    </submittedName>
</protein>
<dbReference type="Gene3D" id="3.40.50.1240">
    <property type="entry name" value="Phosphoglycerate mutase-like"/>
    <property type="match status" value="1"/>
</dbReference>
<gene>
    <name evidence="2" type="ORF">K491DRAFT_693023</name>
</gene>
<dbReference type="EMBL" id="MU004351">
    <property type="protein sequence ID" value="KAF2655281.1"/>
    <property type="molecule type" value="Genomic_DNA"/>
</dbReference>
<dbReference type="CDD" id="cd07061">
    <property type="entry name" value="HP_HAP_like"/>
    <property type="match status" value="1"/>
</dbReference>
<dbReference type="PANTHER" id="PTHR20963">
    <property type="entry name" value="MULTIPLE INOSITOL POLYPHOSPHATE PHOSPHATASE-RELATED"/>
    <property type="match status" value="1"/>
</dbReference>
<keyword evidence="1" id="KW-0378">Hydrolase</keyword>
<evidence type="ECO:0000313" key="2">
    <source>
        <dbReference type="EMBL" id="KAF2655281.1"/>
    </source>
</evidence>
<sequence>MPAAASTLTTVVLVTAITTALLGVQWKYLSRGPQSCVTAGSETQHTGYFEYECAGKPHHSSWETWFHPERLLGHGSGQNAGITTNDWNILYHLGGNGPWIEKLQDVVDGGIALPDGCEVEQVHMMSRHAERYPTLKTGTRMKHLLERLKQSKVEFKGDFSFVKDWELFWSDDTQLAQLTSTGPFSGTLGAFTTGVRLRTRYQHLIPKTQHTTFWASDSQRVIDTGKYFAAGFFGLDWPSLSSLQVIPETSDLGADTLTPGDTCTNYISDTTEGWAKGWKSLHAYRATYFPSIRARLLSQNPGLNYTDDELYAMQELCGFETTVRGSSPWCHVFTRSDFLSFEYARDVHHYYRAGPGTPYGAGMGFLWLNATKNLMMKLDASARHGVGEAGRKQADKVGRLFFSFVHDDDAAPMLAALDIMTPAEHLPLTHIPEDAHRTWRKSQVSPMGGRTIFELMKCGGGGKRFVRVNINDGVTALPGCDSGPGRSCPLELFDERVRKKGEVVGSFREMCGLGNDSAERITFLHQ</sequence>
<dbReference type="OrthoDB" id="6509975at2759"/>
<reference evidence="2" key="1">
    <citation type="journal article" date="2020" name="Stud. Mycol.">
        <title>101 Dothideomycetes genomes: a test case for predicting lifestyles and emergence of pathogens.</title>
        <authorList>
            <person name="Haridas S."/>
            <person name="Albert R."/>
            <person name="Binder M."/>
            <person name="Bloem J."/>
            <person name="Labutti K."/>
            <person name="Salamov A."/>
            <person name="Andreopoulos B."/>
            <person name="Baker S."/>
            <person name="Barry K."/>
            <person name="Bills G."/>
            <person name="Bluhm B."/>
            <person name="Cannon C."/>
            <person name="Castanera R."/>
            <person name="Culley D."/>
            <person name="Daum C."/>
            <person name="Ezra D."/>
            <person name="Gonzalez J."/>
            <person name="Henrissat B."/>
            <person name="Kuo A."/>
            <person name="Liang C."/>
            <person name="Lipzen A."/>
            <person name="Lutzoni F."/>
            <person name="Magnuson J."/>
            <person name="Mondo S."/>
            <person name="Nolan M."/>
            <person name="Ohm R."/>
            <person name="Pangilinan J."/>
            <person name="Park H.-J."/>
            <person name="Ramirez L."/>
            <person name="Alfaro M."/>
            <person name="Sun H."/>
            <person name="Tritt A."/>
            <person name="Yoshinaga Y."/>
            <person name="Zwiers L.-H."/>
            <person name="Turgeon B."/>
            <person name="Goodwin S."/>
            <person name="Spatafora J."/>
            <person name="Crous P."/>
            <person name="Grigoriev I."/>
        </authorList>
    </citation>
    <scope>NUCLEOTIDE SEQUENCE</scope>
    <source>
        <strain evidence="2">CBS 122681</strain>
    </source>
</reference>
<evidence type="ECO:0000256" key="1">
    <source>
        <dbReference type="ARBA" id="ARBA00022801"/>
    </source>
</evidence>
<dbReference type="Pfam" id="PF00328">
    <property type="entry name" value="His_Phos_2"/>
    <property type="match status" value="1"/>
</dbReference>
<dbReference type="Proteomes" id="UP000799324">
    <property type="component" value="Unassembled WGS sequence"/>
</dbReference>
<keyword evidence="3" id="KW-1185">Reference proteome</keyword>
<dbReference type="InterPro" id="IPR029033">
    <property type="entry name" value="His_PPase_superfam"/>
</dbReference>
<name>A0A6A6T7S6_9PLEO</name>
<dbReference type="PANTHER" id="PTHR20963:SF18">
    <property type="entry name" value="ACID PHOSPHATASE PHO11-RELATED"/>
    <property type="match status" value="1"/>
</dbReference>
<dbReference type="AlphaFoldDB" id="A0A6A6T7S6"/>
<dbReference type="InterPro" id="IPR000560">
    <property type="entry name" value="His_Pase_clade-2"/>
</dbReference>
<proteinExistence type="predicted"/>
<dbReference type="SUPFAM" id="SSF53254">
    <property type="entry name" value="Phosphoglycerate mutase-like"/>
    <property type="match status" value="1"/>
</dbReference>
<dbReference type="GO" id="GO:0003993">
    <property type="term" value="F:acid phosphatase activity"/>
    <property type="evidence" value="ECO:0007669"/>
    <property type="project" value="TreeGrafter"/>
</dbReference>
<evidence type="ECO:0000313" key="3">
    <source>
        <dbReference type="Proteomes" id="UP000799324"/>
    </source>
</evidence>
<accession>A0A6A6T7S6</accession>